<accession>A0AAW0C542</accession>
<dbReference type="InterPro" id="IPR002661">
    <property type="entry name" value="Ribosome_recyc_fac"/>
</dbReference>
<gene>
    <name evidence="5" type="ORF">VNI00_012631</name>
</gene>
<comment type="caution">
    <text evidence="5">The sequence shown here is derived from an EMBL/GenBank/DDBJ whole genome shotgun (WGS) entry which is preliminary data.</text>
</comment>
<proteinExistence type="inferred from homology"/>
<dbReference type="Pfam" id="PF01765">
    <property type="entry name" value="RRF"/>
    <property type="match status" value="1"/>
</dbReference>
<dbReference type="InterPro" id="IPR036191">
    <property type="entry name" value="RRF_sf"/>
</dbReference>
<evidence type="ECO:0000313" key="6">
    <source>
        <dbReference type="Proteomes" id="UP001383192"/>
    </source>
</evidence>
<evidence type="ECO:0000256" key="1">
    <source>
        <dbReference type="ARBA" id="ARBA00005912"/>
    </source>
</evidence>
<dbReference type="Gene3D" id="1.10.132.20">
    <property type="entry name" value="Ribosome-recycling factor"/>
    <property type="match status" value="1"/>
</dbReference>
<dbReference type="Gene3D" id="3.30.1360.40">
    <property type="match status" value="1"/>
</dbReference>
<dbReference type="EMBL" id="JAYKXP010000060">
    <property type="protein sequence ID" value="KAK7033631.1"/>
    <property type="molecule type" value="Genomic_DNA"/>
</dbReference>
<evidence type="ECO:0000313" key="5">
    <source>
        <dbReference type="EMBL" id="KAK7033631.1"/>
    </source>
</evidence>
<protein>
    <recommendedName>
        <fullName evidence="4">Ribosome recycling factor domain-containing protein</fullName>
    </recommendedName>
</protein>
<dbReference type="SUPFAM" id="SSF55194">
    <property type="entry name" value="Ribosome recycling factor, RRF"/>
    <property type="match status" value="1"/>
</dbReference>
<reference evidence="5 6" key="1">
    <citation type="submission" date="2024-01" db="EMBL/GenBank/DDBJ databases">
        <title>A draft genome for a cacao thread blight-causing isolate of Paramarasmius palmivorus.</title>
        <authorList>
            <person name="Baruah I.K."/>
            <person name="Bukari Y."/>
            <person name="Amoako-Attah I."/>
            <person name="Meinhardt L.W."/>
            <person name="Bailey B.A."/>
            <person name="Cohen S.P."/>
        </authorList>
    </citation>
    <scope>NUCLEOTIDE SEQUENCE [LARGE SCALE GENOMIC DNA]</scope>
    <source>
        <strain evidence="5 6">GH-12</strain>
    </source>
</reference>
<evidence type="ECO:0000259" key="4">
    <source>
        <dbReference type="Pfam" id="PF01765"/>
    </source>
</evidence>
<keyword evidence="2" id="KW-0648">Protein biosynthesis</keyword>
<feature type="domain" description="Ribosome recycling factor" evidence="4">
    <location>
        <begin position="95"/>
        <end position="241"/>
    </location>
</feature>
<dbReference type="GO" id="GO:0006412">
    <property type="term" value="P:translation"/>
    <property type="evidence" value="ECO:0007669"/>
    <property type="project" value="UniProtKB-KW"/>
</dbReference>
<keyword evidence="6" id="KW-1185">Reference proteome</keyword>
<evidence type="ECO:0000256" key="3">
    <source>
        <dbReference type="ARBA" id="ARBA00024909"/>
    </source>
</evidence>
<dbReference type="Proteomes" id="UP001383192">
    <property type="component" value="Unassembled WGS sequence"/>
</dbReference>
<name>A0AAW0C542_9AGAR</name>
<comment type="similarity">
    <text evidence="1">Belongs to the RRF family.</text>
</comment>
<comment type="function">
    <text evidence="3">Necessary for protein synthesis in mitochondria. Functions as a ribosome recycling factor in mitochondria.</text>
</comment>
<sequence length="247" mass="27949">MSLLRQATVPLRRRALVALETQARVSSATLQFARPVLCQRRAYAKAKSTANLVPGSQQPITDEAAREEYKKCEDKMKSAVDWFKKECGSVIARASGRVTPAVLSPVRVRLPRDDHLYKLEEVATVGVRDGNMLMVTVFDEEYLKPVEKAIYEAKLPNMVPQRFDKRTVSVPIPKPTVEARQTLVAGAQKQAEDTRQQIRRHHQASLKKGKYAKHSIELEEFQKLTHRYIGEVDNIVNQLKKDTGMGK</sequence>
<dbReference type="PANTHER" id="PTHR20982">
    <property type="entry name" value="RIBOSOME RECYCLING FACTOR"/>
    <property type="match status" value="1"/>
</dbReference>
<dbReference type="AlphaFoldDB" id="A0AAW0C542"/>
<organism evidence="5 6">
    <name type="scientific">Paramarasmius palmivorus</name>
    <dbReference type="NCBI Taxonomy" id="297713"/>
    <lineage>
        <taxon>Eukaryota</taxon>
        <taxon>Fungi</taxon>
        <taxon>Dikarya</taxon>
        <taxon>Basidiomycota</taxon>
        <taxon>Agaricomycotina</taxon>
        <taxon>Agaricomycetes</taxon>
        <taxon>Agaricomycetidae</taxon>
        <taxon>Agaricales</taxon>
        <taxon>Marasmiineae</taxon>
        <taxon>Marasmiaceae</taxon>
        <taxon>Paramarasmius</taxon>
    </lineage>
</organism>
<dbReference type="PANTHER" id="PTHR20982:SF3">
    <property type="entry name" value="MITOCHONDRIAL RIBOSOME RECYCLING FACTOR PSEUDO 1"/>
    <property type="match status" value="1"/>
</dbReference>
<evidence type="ECO:0000256" key="2">
    <source>
        <dbReference type="ARBA" id="ARBA00022917"/>
    </source>
</evidence>
<dbReference type="GO" id="GO:0043023">
    <property type="term" value="F:ribosomal large subunit binding"/>
    <property type="evidence" value="ECO:0007669"/>
    <property type="project" value="TreeGrafter"/>
</dbReference>
<dbReference type="InterPro" id="IPR023584">
    <property type="entry name" value="Ribosome_recyc_fac_dom"/>
</dbReference>
<dbReference type="GO" id="GO:0005739">
    <property type="term" value="C:mitochondrion"/>
    <property type="evidence" value="ECO:0007669"/>
    <property type="project" value="TreeGrafter"/>
</dbReference>